<name>A0A381NSW7_9ZZZZ</name>
<dbReference type="SUPFAM" id="SSF49879">
    <property type="entry name" value="SMAD/FHA domain"/>
    <property type="match status" value="1"/>
</dbReference>
<dbReference type="Gene3D" id="2.60.200.20">
    <property type="match status" value="1"/>
</dbReference>
<dbReference type="AlphaFoldDB" id="A0A381NSW7"/>
<reference evidence="2" key="1">
    <citation type="submission" date="2018-05" db="EMBL/GenBank/DDBJ databases">
        <authorList>
            <person name="Lanie J.A."/>
            <person name="Ng W.-L."/>
            <person name="Kazmierczak K.M."/>
            <person name="Andrzejewski T.M."/>
            <person name="Davidsen T.M."/>
            <person name="Wayne K.J."/>
            <person name="Tettelin H."/>
            <person name="Glass J.I."/>
            <person name="Rusch D."/>
            <person name="Podicherti R."/>
            <person name="Tsui H.-C.T."/>
            <person name="Winkler M.E."/>
        </authorList>
    </citation>
    <scope>NUCLEOTIDE SEQUENCE</scope>
</reference>
<proteinExistence type="predicted"/>
<accession>A0A381NSW7</accession>
<dbReference type="InterPro" id="IPR008984">
    <property type="entry name" value="SMAD_FHA_dom_sf"/>
</dbReference>
<protein>
    <recommendedName>
        <fullName evidence="1">FHA domain-containing protein</fullName>
    </recommendedName>
</protein>
<dbReference type="EMBL" id="UINC01000574">
    <property type="protein sequence ID" value="SUZ57705.1"/>
    <property type="molecule type" value="Genomic_DNA"/>
</dbReference>
<feature type="domain" description="FHA" evidence="1">
    <location>
        <begin position="371"/>
        <end position="424"/>
    </location>
</feature>
<dbReference type="PROSITE" id="PS50006">
    <property type="entry name" value="FHA_DOMAIN"/>
    <property type="match status" value="1"/>
</dbReference>
<gene>
    <name evidence="2" type="ORF">METZ01_LOCUS10559</name>
</gene>
<dbReference type="InterPro" id="IPR000253">
    <property type="entry name" value="FHA_dom"/>
</dbReference>
<evidence type="ECO:0000259" key="1">
    <source>
        <dbReference type="PROSITE" id="PS50006"/>
    </source>
</evidence>
<dbReference type="CDD" id="cd00060">
    <property type="entry name" value="FHA"/>
    <property type="match status" value="1"/>
</dbReference>
<organism evidence="2">
    <name type="scientific">marine metagenome</name>
    <dbReference type="NCBI Taxonomy" id="408172"/>
    <lineage>
        <taxon>unclassified sequences</taxon>
        <taxon>metagenomes</taxon>
        <taxon>ecological metagenomes</taxon>
    </lineage>
</organism>
<dbReference type="Pfam" id="PF00498">
    <property type="entry name" value="FHA"/>
    <property type="match status" value="1"/>
</dbReference>
<sequence length="456" mass="50935">MLNLGLHLNDAELTLVSQGNIVYREPGYAMIDNEEFSFGNKAYKHARTNPRQIHNRFWSDLLLTPSSNKNFHNLSRADIASYHLEDILQSNITSDESMVVVVPPYFDSSALSLFLGIAADLKLPISVLVDSAVAATRCEYKNAVPIHVDISLHYTTLSRLTQQQGIYIDKVEIIENCGISEMCDAWLNVIAKSFVEQSRFDPMHKAETEQVLLNQLEGCLDSVLKQENIKLSLEYLGVKHSAEIDSKTFKSAASSFFHLISDKLRYLYNADEIPAIQVTDRVAKLPGLLETLQDSSRGEIFTLEPGATIQGGLSRLKNNADTKSEISLLKQLPWDKPSISVESNEVKNFVVNSPTHIIFRNKAYKLHESPLVIGYQVDDEPYFLATEYNLSGVSRRHCIVTRIEGRTVIEDVSQYGTFLNGNRINGSSVLKVGDSVRIGTPGVHLELITLDMDNGT</sequence>
<evidence type="ECO:0000313" key="2">
    <source>
        <dbReference type="EMBL" id="SUZ57705.1"/>
    </source>
</evidence>